<feature type="compositionally biased region" description="Polar residues" evidence="1">
    <location>
        <begin position="435"/>
        <end position="444"/>
    </location>
</feature>
<dbReference type="AlphaFoldDB" id="A0A4R0H4M8"/>
<reference evidence="2 3" key="1">
    <citation type="submission" date="2019-02" db="EMBL/GenBank/DDBJ databases">
        <title>Kribbella capetownensis sp. nov. and Kribbella speibonae sp. nov., isolated from soil.</title>
        <authorList>
            <person name="Curtis S.M."/>
            <person name="Norton I."/>
            <person name="Everest G.J."/>
            <person name="Meyers P.R."/>
        </authorList>
    </citation>
    <scope>NUCLEOTIDE SEQUENCE [LARGE SCALE GENOMIC DNA]</scope>
    <source>
        <strain evidence="2 3">KCTC 29219</strain>
    </source>
</reference>
<name>A0A4R0H4M8_9ACTN</name>
<evidence type="ECO:0000256" key="1">
    <source>
        <dbReference type="SAM" id="MobiDB-lite"/>
    </source>
</evidence>
<dbReference type="RefSeq" id="WP_131345312.1">
    <property type="nucleotide sequence ID" value="NZ_SJJZ01000004.1"/>
</dbReference>
<evidence type="ECO:0008006" key="4">
    <source>
        <dbReference type="Google" id="ProtNLM"/>
    </source>
</evidence>
<accession>A0A4R0H4M8</accession>
<feature type="compositionally biased region" description="Gly residues" evidence="1">
    <location>
        <begin position="195"/>
        <end position="206"/>
    </location>
</feature>
<evidence type="ECO:0000313" key="3">
    <source>
        <dbReference type="Proteomes" id="UP000292346"/>
    </source>
</evidence>
<protein>
    <recommendedName>
        <fullName evidence="4">PPE domain-containing protein</fullName>
    </recommendedName>
</protein>
<feature type="compositionally biased region" description="Gly residues" evidence="1">
    <location>
        <begin position="316"/>
        <end position="342"/>
    </location>
</feature>
<gene>
    <name evidence="2" type="ORF">E0H45_34715</name>
</gene>
<evidence type="ECO:0000313" key="2">
    <source>
        <dbReference type="EMBL" id="TCC04234.1"/>
    </source>
</evidence>
<feature type="compositionally biased region" description="Low complexity" evidence="1">
    <location>
        <begin position="343"/>
        <end position="397"/>
    </location>
</feature>
<feature type="region of interest" description="Disordered" evidence="1">
    <location>
        <begin position="161"/>
        <end position="230"/>
    </location>
</feature>
<dbReference type="EMBL" id="SJJZ01000004">
    <property type="protein sequence ID" value="TCC04234.1"/>
    <property type="molecule type" value="Genomic_DNA"/>
</dbReference>
<feature type="region of interest" description="Disordered" evidence="1">
    <location>
        <begin position="269"/>
        <end position="482"/>
    </location>
</feature>
<dbReference type="Proteomes" id="UP000292346">
    <property type="component" value="Unassembled WGS sequence"/>
</dbReference>
<sequence>MADYSNTSMADMVAQLGGVKPDVWLQAGETWTTTATNLQTTQDNLQRAWDNTHAFGESAAFASFQNEVNNSRASVDEWRPFVEQVGGQLTNIGGTIVDTQRIVGGLVQPYADAERRHLTATDATEGKAALREMDDIRGQAANVMGVLSSLMQQTFERITPVPHAKYGGPMAPKQAADDNPNAGDPNAGDPNATAGTGGGSAPGDLGGAPAETPAKDPSTPKTPEAKDPVEEAGKLIDVVGKGIDLVGKVPENLDKWVTLAQNAKDLLGADPSSAGTTPDPGSAVSNGLTTDEPALAGSTSTAPIYKPEPYTPPTTSGGGFGGGGLGSIGMPFSGGGGGGGHTGLPSGTTDRPASSLRSATTAGGAGAEPALTGKTATSATTGTQSSAPPMYPPMSGAGAAGATGRGEIRPGAAASKPGFTVPSESTASERMRRQGVQSDLQGRTNGEHGTPSGAPPLRKRRASASSRRTATEDVLDEELWKL</sequence>
<proteinExistence type="predicted"/>
<feature type="compositionally biased region" description="Acidic residues" evidence="1">
    <location>
        <begin position="473"/>
        <end position="482"/>
    </location>
</feature>
<dbReference type="OrthoDB" id="9837013at2"/>
<comment type="caution">
    <text evidence="2">The sequence shown here is derived from an EMBL/GenBank/DDBJ whole genome shotgun (WGS) entry which is preliminary data.</text>
</comment>
<organism evidence="2 3">
    <name type="scientific">Kribbella soli</name>
    <dbReference type="NCBI Taxonomy" id="1124743"/>
    <lineage>
        <taxon>Bacteria</taxon>
        <taxon>Bacillati</taxon>
        <taxon>Actinomycetota</taxon>
        <taxon>Actinomycetes</taxon>
        <taxon>Propionibacteriales</taxon>
        <taxon>Kribbellaceae</taxon>
        <taxon>Kribbella</taxon>
    </lineage>
</organism>
<keyword evidence="3" id="KW-1185">Reference proteome</keyword>